<dbReference type="PANTHER" id="PTHR32114:SF2">
    <property type="entry name" value="ABC TRANSPORTER ABCH.3"/>
    <property type="match status" value="1"/>
</dbReference>
<proteinExistence type="predicted"/>
<dbReference type="GO" id="GO:0006302">
    <property type="term" value="P:double-strand break repair"/>
    <property type="evidence" value="ECO:0007669"/>
    <property type="project" value="InterPro"/>
</dbReference>
<evidence type="ECO:0000313" key="3">
    <source>
        <dbReference type="Proteomes" id="UP000029858"/>
    </source>
</evidence>
<dbReference type="InterPro" id="IPR027417">
    <property type="entry name" value="P-loop_NTPase"/>
</dbReference>
<dbReference type="GO" id="GO:0016887">
    <property type="term" value="F:ATP hydrolysis activity"/>
    <property type="evidence" value="ECO:0007669"/>
    <property type="project" value="InterPro"/>
</dbReference>
<reference evidence="2 3" key="2">
    <citation type="submission" date="2014-10" db="EMBL/GenBank/DDBJ databases">
        <title>Paracoccus sanguinis sp. nov., isolated from clinical specimens of New York State patients.</title>
        <authorList>
            <person name="Mingle L.A."/>
            <person name="Cole J.A."/>
            <person name="Lapierre P."/>
            <person name="Musser K.A."/>
        </authorList>
    </citation>
    <scope>NUCLEOTIDE SEQUENCE [LARGE SCALE GENOMIC DNA]</scope>
    <source>
        <strain evidence="2 3">5503</strain>
    </source>
</reference>
<protein>
    <recommendedName>
        <fullName evidence="1">Rad50/SbcC-type AAA domain-containing protein</fullName>
    </recommendedName>
</protein>
<dbReference type="EMBL" id="JRKQ01000027">
    <property type="protein sequence ID" value="KGJ22554.1"/>
    <property type="molecule type" value="Genomic_DNA"/>
</dbReference>
<comment type="caution">
    <text evidence="2">The sequence shown here is derived from an EMBL/GenBank/DDBJ whole genome shotgun (WGS) entry which is preliminary data.</text>
</comment>
<dbReference type="InterPro" id="IPR038729">
    <property type="entry name" value="Rad50/SbcC_AAA"/>
</dbReference>
<name>A0A099GIE0_9RHOB</name>
<dbReference type="PANTHER" id="PTHR32114">
    <property type="entry name" value="ABC TRANSPORTER ABCH.3"/>
    <property type="match status" value="1"/>
</dbReference>
<accession>A0A099GIE0</accession>
<sequence>MSRYFLASAAIEGFRGINNDGDPLVLKFKHDAVNSVHAPNGVGKSSIFEALHFALHGTVPRLEGMQDVEQGASYIVNKFHPAQQATVALVFKSDDGTPDVSITVTRTAAGGRVVTSPSGHADPDSFLADLCEDFVLVDYPRFASLVDCSALERGRSFASLVGMSRYSQLRQALDGAKNTRNINNDLGLSTLDTEVTAENRALGAVEQRILAAYQEVTGAVGGQMTDTAALKAHVTAGLAGIALFTPLLADASAVDLDFDAAERIVDQEEGGAARKTLDGLNAAVTTLGGLQVSAAELAEIDALVKAAKARDDAMRKVGAASLHALLKDALAVVNSADWHDPKVCPVCEKAGDGPLQDQLEAKIALYDEADQLDAELKRQVQSAGSIGKLRQLEEQARLGVADAYRIAPILTLAARQSSVSTADLERAKDALGALEAKRVDVLAAVNTEIVTLQASLPPSLVAVTRTLGQAKQFRDAMNEYERTLPALAAKRAKLAKLNRWKTFITNVAGQFASAESALANARITDIQASCQELFGHLVRGGPDVRPTLNRAQNTEQVDLKLADFFGLPNQSARALLSESYRNAVAASIFMAAATRHQGVPRFMVLDDVTSSFDAGHQFSLMDTIRTKLRFGASNGLPGGLQFIILSHDTSLEKYFDRLNGTTEWNHQKLQGMPPRGRLMIAAQQADRLKSQAEQYLNTGQIDIGEPFVRQYLEYKLGQIITRLEIPVPPDYATRGDKRTLSTYVDAITAAVALYKAAQRCVLSAQQITDLQNHHLPSIMANYVSHYETGAGNPFNAYALLGVLQSVDALADCFCWTDPADNQRKYYRRLDRQ</sequence>
<organism evidence="2 3">
    <name type="scientific">Paracoccus sanguinis</name>
    <dbReference type="NCBI Taxonomy" id="1545044"/>
    <lineage>
        <taxon>Bacteria</taxon>
        <taxon>Pseudomonadati</taxon>
        <taxon>Pseudomonadota</taxon>
        <taxon>Alphaproteobacteria</taxon>
        <taxon>Rhodobacterales</taxon>
        <taxon>Paracoccaceae</taxon>
        <taxon>Paracoccus</taxon>
    </lineage>
</organism>
<dbReference type="RefSeq" id="WP_036708679.1">
    <property type="nucleotide sequence ID" value="NZ_JRKQ01000027.1"/>
</dbReference>
<dbReference type="Gene3D" id="3.40.50.300">
    <property type="entry name" value="P-loop containing nucleotide triphosphate hydrolases"/>
    <property type="match status" value="2"/>
</dbReference>
<evidence type="ECO:0000313" key="2">
    <source>
        <dbReference type="EMBL" id="KGJ22554.1"/>
    </source>
</evidence>
<reference evidence="2 3" key="1">
    <citation type="submission" date="2014-09" db="EMBL/GenBank/DDBJ databases">
        <authorList>
            <person name="McGinnis J.M."/>
            <person name="Wolfgang W.J."/>
        </authorList>
    </citation>
    <scope>NUCLEOTIDE SEQUENCE [LARGE SCALE GENOMIC DNA]</scope>
    <source>
        <strain evidence="2 3">5503</strain>
    </source>
</reference>
<dbReference type="AlphaFoldDB" id="A0A099GIE0"/>
<dbReference type="Pfam" id="PF13476">
    <property type="entry name" value="AAA_23"/>
    <property type="match status" value="1"/>
</dbReference>
<evidence type="ECO:0000259" key="1">
    <source>
        <dbReference type="Pfam" id="PF13476"/>
    </source>
</evidence>
<dbReference type="SUPFAM" id="SSF52540">
    <property type="entry name" value="P-loop containing nucleoside triphosphate hydrolases"/>
    <property type="match status" value="1"/>
</dbReference>
<dbReference type="Proteomes" id="UP000029858">
    <property type="component" value="Unassembled WGS sequence"/>
</dbReference>
<gene>
    <name evidence="2" type="ORF">IX56_07220</name>
</gene>
<feature type="domain" description="Rad50/SbcC-type AAA" evidence="1">
    <location>
        <begin position="11"/>
        <end position="186"/>
    </location>
</feature>